<keyword evidence="2" id="KW-0472">Membrane</keyword>
<dbReference type="PANTHER" id="PTHR19991">
    <property type="entry name" value="L 2 01289"/>
    <property type="match status" value="1"/>
</dbReference>
<feature type="compositionally biased region" description="Low complexity" evidence="1">
    <location>
        <begin position="43"/>
        <end position="56"/>
    </location>
</feature>
<dbReference type="SUPFAM" id="SSF52833">
    <property type="entry name" value="Thioredoxin-like"/>
    <property type="match status" value="2"/>
</dbReference>
<proteinExistence type="predicted"/>
<keyword evidence="2" id="KW-0812">Transmembrane</keyword>
<accession>A0A915HFV6</accession>
<evidence type="ECO:0000259" key="3">
    <source>
        <dbReference type="Pfam" id="PF00085"/>
    </source>
</evidence>
<dbReference type="Pfam" id="PF00085">
    <property type="entry name" value="Thioredoxin"/>
    <property type="match status" value="1"/>
</dbReference>
<organism evidence="4 5">
    <name type="scientific">Romanomermis culicivorax</name>
    <name type="common">Nematode worm</name>
    <dbReference type="NCBI Taxonomy" id="13658"/>
    <lineage>
        <taxon>Eukaryota</taxon>
        <taxon>Metazoa</taxon>
        <taxon>Ecdysozoa</taxon>
        <taxon>Nematoda</taxon>
        <taxon>Enoplea</taxon>
        <taxon>Dorylaimia</taxon>
        <taxon>Mermithida</taxon>
        <taxon>Mermithoidea</taxon>
        <taxon>Mermithidae</taxon>
        <taxon>Romanomermis</taxon>
    </lineage>
</organism>
<feature type="region of interest" description="Disordered" evidence="1">
    <location>
        <begin position="32"/>
        <end position="78"/>
    </location>
</feature>
<dbReference type="InterPro" id="IPR036249">
    <property type="entry name" value="Thioredoxin-like_sf"/>
</dbReference>
<protein>
    <submittedName>
        <fullName evidence="5">Thioredoxin domain-containing protein</fullName>
    </submittedName>
</protein>
<evidence type="ECO:0000313" key="5">
    <source>
        <dbReference type="WBParaSite" id="nRc.2.0.1.t00288-RA"/>
    </source>
</evidence>
<dbReference type="AlphaFoldDB" id="A0A915HFV6"/>
<dbReference type="InterPro" id="IPR013766">
    <property type="entry name" value="Thioredoxin_domain"/>
</dbReference>
<feature type="transmembrane region" description="Helical" evidence="2">
    <location>
        <begin position="371"/>
        <end position="391"/>
    </location>
</feature>
<feature type="domain" description="Thioredoxin" evidence="3">
    <location>
        <begin position="229"/>
        <end position="327"/>
    </location>
</feature>
<dbReference type="CDD" id="cd02961">
    <property type="entry name" value="PDI_a_family"/>
    <property type="match status" value="1"/>
</dbReference>
<sequence length="415" mass="48059">MRTKLLFVNLHILFFVSLLIFIIFTQNLNGKGHYRRGEESTGTKKSSTTTKLLGKSGSHETELFVDQDADDTDDYGSDEFSPSKNFRFGKRDFGGGRGYVSGSREKVDQDDFDSIEEANEERIEEIVGENDKNLMILFYDKDVKCGDCRSALEKLEEIDDDLEATGYIEVVKSRNRRLAREYGVVSLPSVVYFRRKHPIIYDGHFETSDEIYRWIRSHEQVITEDLDDSNFEDKTDSYSPEPNAMDWFVLFYDSHKIDCNSFLPPWETAAHHLKGLVNIGKVDMHESDDVAQRFKVDDDEECPTLILFRKGKMYKCKDATRDSKMFVNFALYKYKESRGRRVPEPPTLIQELYEQFKEYLAGKLSEHLSSIVKFSLLSLIICSIAAAIYYFKFYKKRQPSDQSSDLGIGDKHKDL</sequence>
<dbReference type="Proteomes" id="UP000887565">
    <property type="component" value="Unplaced"/>
</dbReference>
<dbReference type="PANTHER" id="PTHR19991:SF2">
    <property type="entry name" value="GH08893P"/>
    <property type="match status" value="1"/>
</dbReference>
<name>A0A915HFV6_ROMCU</name>
<keyword evidence="2" id="KW-1133">Transmembrane helix</keyword>
<dbReference type="WBParaSite" id="nRc.2.0.1.t00288-RA">
    <property type="protein sequence ID" value="nRc.2.0.1.t00288-RA"/>
    <property type="gene ID" value="nRc.2.0.1.g00288"/>
</dbReference>
<reference evidence="5" key="1">
    <citation type="submission" date="2022-11" db="UniProtKB">
        <authorList>
            <consortium name="WormBaseParasite"/>
        </authorList>
    </citation>
    <scope>IDENTIFICATION</scope>
</reference>
<feature type="transmembrane region" description="Helical" evidence="2">
    <location>
        <begin position="6"/>
        <end position="25"/>
    </location>
</feature>
<dbReference type="Gene3D" id="3.40.30.10">
    <property type="entry name" value="Glutaredoxin"/>
    <property type="match status" value="2"/>
</dbReference>
<evidence type="ECO:0000313" key="4">
    <source>
        <dbReference type="Proteomes" id="UP000887565"/>
    </source>
</evidence>
<evidence type="ECO:0000256" key="2">
    <source>
        <dbReference type="SAM" id="Phobius"/>
    </source>
</evidence>
<keyword evidence="4" id="KW-1185">Reference proteome</keyword>
<feature type="compositionally biased region" description="Acidic residues" evidence="1">
    <location>
        <begin position="63"/>
        <end position="77"/>
    </location>
</feature>
<evidence type="ECO:0000256" key="1">
    <source>
        <dbReference type="SAM" id="MobiDB-lite"/>
    </source>
</evidence>